<dbReference type="KEGG" id="medw:NCTC10132_01358"/>
<dbReference type="PROSITE" id="PS51482">
    <property type="entry name" value="DEGV"/>
    <property type="match status" value="1"/>
</dbReference>
<gene>
    <name evidence="2" type="primary">MCYN0013</name>
    <name evidence="2" type="ORF">NCTC10132_01358</name>
</gene>
<dbReference type="InterPro" id="IPR003797">
    <property type="entry name" value="DegV"/>
</dbReference>
<dbReference type="InterPro" id="IPR050270">
    <property type="entry name" value="DegV_domain_contain"/>
</dbReference>
<dbReference type="Proteomes" id="UP000257559">
    <property type="component" value="Chromosome"/>
</dbReference>
<dbReference type="EMBL" id="LS991951">
    <property type="protein sequence ID" value="SYV97986.1"/>
    <property type="molecule type" value="Genomic_DNA"/>
</dbReference>
<sequence length="148" mass="16847">MKELAIVVDSACGLDKRQAESLNLFYLPLQIELDGILYNDGVDINTQTFFKHFNLNTKTFKTSATPLGQSKALIEELSKEYKKVVVFPLSTKLSSQYNTLSVLAREFNNVYVVESVDVAQTILFRLEKFLSELETFGFDKAFKNTSVW</sequence>
<feature type="non-terminal residue" evidence="2">
    <location>
        <position position="148"/>
    </location>
</feature>
<dbReference type="PANTHER" id="PTHR33434">
    <property type="entry name" value="DEGV DOMAIN-CONTAINING PROTEIN DR_1986-RELATED"/>
    <property type="match status" value="1"/>
</dbReference>
<keyword evidence="3" id="KW-1185">Reference proteome</keyword>
<dbReference type="SUPFAM" id="SSF82549">
    <property type="entry name" value="DAK1/DegV-like"/>
    <property type="match status" value="1"/>
</dbReference>
<proteinExistence type="predicted"/>
<evidence type="ECO:0000313" key="3">
    <source>
        <dbReference type="Proteomes" id="UP000257559"/>
    </source>
</evidence>
<dbReference type="Gene3D" id="3.40.50.10170">
    <property type="match status" value="1"/>
</dbReference>
<organism evidence="2 3">
    <name type="scientific">Mycoplasmopsis edwardii</name>
    <dbReference type="NCBI Taxonomy" id="53558"/>
    <lineage>
        <taxon>Bacteria</taxon>
        <taxon>Bacillati</taxon>
        <taxon>Mycoplasmatota</taxon>
        <taxon>Mycoplasmoidales</taxon>
        <taxon>Metamycoplasmataceae</taxon>
        <taxon>Mycoplasmopsis</taxon>
    </lineage>
</organism>
<keyword evidence="1" id="KW-0446">Lipid-binding</keyword>
<evidence type="ECO:0000256" key="1">
    <source>
        <dbReference type="ARBA" id="ARBA00023121"/>
    </source>
</evidence>
<dbReference type="PANTHER" id="PTHR33434:SF2">
    <property type="entry name" value="FATTY ACID-BINDING PROTEIN TM_1468"/>
    <property type="match status" value="1"/>
</dbReference>
<dbReference type="Pfam" id="PF02645">
    <property type="entry name" value="DegV"/>
    <property type="match status" value="1"/>
</dbReference>
<evidence type="ECO:0000313" key="2">
    <source>
        <dbReference type="EMBL" id="SYV97986.1"/>
    </source>
</evidence>
<name>A0A3B0Q5I8_9BACT</name>
<dbReference type="GO" id="GO:0008289">
    <property type="term" value="F:lipid binding"/>
    <property type="evidence" value="ECO:0007669"/>
    <property type="project" value="UniProtKB-KW"/>
</dbReference>
<accession>A0A3B0Q5I8</accession>
<dbReference type="AlphaFoldDB" id="A0A3B0Q5I8"/>
<protein>
    <submittedName>
        <fullName evidence="2">Fatty acid-binding protein DegV-like protein</fullName>
    </submittedName>
</protein>
<reference evidence="3" key="1">
    <citation type="submission" date="2018-06" db="EMBL/GenBank/DDBJ databases">
        <authorList>
            <consortium name="Pathogen Informatics"/>
        </authorList>
    </citation>
    <scope>NUCLEOTIDE SEQUENCE [LARGE SCALE GENOMIC DNA]</scope>
    <source>
        <strain evidence="3">NCTC10132</strain>
    </source>
</reference>